<proteinExistence type="predicted"/>
<evidence type="ECO:0000256" key="4">
    <source>
        <dbReference type="ARBA" id="ARBA00023004"/>
    </source>
</evidence>
<name>A0ABS4VQK5_9PSEU</name>
<keyword evidence="4" id="KW-0408">Iron</keyword>
<evidence type="ECO:0000313" key="8">
    <source>
        <dbReference type="Proteomes" id="UP001519295"/>
    </source>
</evidence>
<dbReference type="EMBL" id="JAGINU010000001">
    <property type="protein sequence ID" value="MBP2366196.1"/>
    <property type="molecule type" value="Genomic_DNA"/>
</dbReference>
<dbReference type="RefSeq" id="WP_210026209.1">
    <property type="nucleotide sequence ID" value="NZ_JAGINU010000001.1"/>
</dbReference>
<organism evidence="7 8">
    <name type="scientific">Pseudonocardia parietis</name>
    <dbReference type="NCBI Taxonomy" id="570936"/>
    <lineage>
        <taxon>Bacteria</taxon>
        <taxon>Bacillati</taxon>
        <taxon>Actinomycetota</taxon>
        <taxon>Actinomycetes</taxon>
        <taxon>Pseudonocardiales</taxon>
        <taxon>Pseudonocardiaceae</taxon>
        <taxon>Pseudonocardia</taxon>
    </lineage>
</organism>
<keyword evidence="5" id="KW-0411">Iron-sulfur</keyword>
<evidence type="ECO:0000259" key="6">
    <source>
        <dbReference type="PROSITE" id="PS51085"/>
    </source>
</evidence>
<dbReference type="EC" id="1.2.7.4" evidence="7"/>
<keyword evidence="8" id="KW-1185">Reference proteome</keyword>
<dbReference type="PANTHER" id="PTHR44379">
    <property type="entry name" value="OXIDOREDUCTASE WITH IRON-SULFUR SUBUNIT"/>
    <property type="match status" value="1"/>
</dbReference>
<dbReference type="Pfam" id="PF00111">
    <property type="entry name" value="Fer2"/>
    <property type="match status" value="1"/>
</dbReference>
<keyword evidence="2" id="KW-0479">Metal-binding</keyword>
<comment type="caution">
    <text evidence="7">The sequence shown here is derived from an EMBL/GenBank/DDBJ whole genome shotgun (WGS) entry which is preliminary data.</text>
</comment>
<keyword evidence="1" id="KW-0001">2Fe-2S</keyword>
<dbReference type="InterPro" id="IPR001041">
    <property type="entry name" value="2Fe-2S_ferredoxin-type"/>
</dbReference>
<dbReference type="InterPro" id="IPR006058">
    <property type="entry name" value="2Fe2S_fd_BS"/>
</dbReference>
<protein>
    <submittedName>
        <fullName evidence="7">Carbon-monoxide dehydrogenase small subunit</fullName>
        <ecNumber evidence="7">1.2.7.4</ecNumber>
    </submittedName>
</protein>
<dbReference type="InterPro" id="IPR036884">
    <property type="entry name" value="2Fe-2S-bd_dom_sf"/>
</dbReference>
<keyword evidence="3 7" id="KW-0560">Oxidoreductase</keyword>
<dbReference type="CDD" id="cd00207">
    <property type="entry name" value="fer2"/>
    <property type="match status" value="1"/>
</dbReference>
<dbReference type="InterPro" id="IPR002888">
    <property type="entry name" value="2Fe-2S-bd"/>
</dbReference>
<dbReference type="SUPFAM" id="SSF54292">
    <property type="entry name" value="2Fe-2S ferredoxin-like"/>
    <property type="match status" value="1"/>
</dbReference>
<evidence type="ECO:0000256" key="2">
    <source>
        <dbReference type="ARBA" id="ARBA00022723"/>
    </source>
</evidence>
<dbReference type="Proteomes" id="UP001519295">
    <property type="component" value="Unassembled WGS sequence"/>
</dbReference>
<dbReference type="Gene3D" id="3.10.20.30">
    <property type="match status" value="1"/>
</dbReference>
<evidence type="ECO:0000313" key="7">
    <source>
        <dbReference type="EMBL" id="MBP2366196.1"/>
    </source>
</evidence>
<dbReference type="PANTHER" id="PTHR44379:SF5">
    <property type="entry name" value="OXIDOREDUCTASE WITH IRON-SULFUR SUBUNIT"/>
    <property type="match status" value="1"/>
</dbReference>
<accession>A0ABS4VQK5</accession>
<dbReference type="SUPFAM" id="SSF47741">
    <property type="entry name" value="CO dehydrogenase ISP C-domain like"/>
    <property type="match status" value="1"/>
</dbReference>
<evidence type="ECO:0000256" key="1">
    <source>
        <dbReference type="ARBA" id="ARBA00022714"/>
    </source>
</evidence>
<dbReference type="InterPro" id="IPR051452">
    <property type="entry name" value="Diverse_Oxidoreductases"/>
</dbReference>
<dbReference type="Gene3D" id="1.10.150.120">
    <property type="entry name" value="[2Fe-2S]-binding domain"/>
    <property type="match status" value="1"/>
</dbReference>
<sequence>MTTRTITVTVNGRTRSATVEARKTLADFLREDLGLTGTHLGCEHGVCGACTILVDGAAARSCLQLAVQADGHEITTVEGIAAEDGTLHPVQQALHESHAFQCGFCTPGFVMSICGMLAEGTRPCTRAEIREELSGNICRCSGYQTIIDGVEKVLADTADAGATGTER</sequence>
<dbReference type="PROSITE" id="PS00197">
    <property type="entry name" value="2FE2S_FER_1"/>
    <property type="match status" value="1"/>
</dbReference>
<dbReference type="PROSITE" id="PS51085">
    <property type="entry name" value="2FE2S_FER_2"/>
    <property type="match status" value="1"/>
</dbReference>
<evidence type="ECO:0000256" key="5">
    <source>
        <dbReference type="ARBA" id="ARBA00023014"/>
    </source>
</evidence>
<dbReference type="InterPro" id="IPR036010">
    <property type="entry name" value="2Fe-2S_ferredoxin-like_sf"/>
</dbReference>
<dbReference type="GO" id="GO:0043885">
    <property type="term" value="F:anaerobic carbon-monoxide dehydrogenase activity"/>
    <property type="evidence" value="ECO:0007669"/>
    <property type="project" value="UniProtKB-EC"/>
</dbReference>
<evidence type="ECO:0000256" key="3">
    <source>
        <dbReference type="ARBA" id="ARBA00023002"/>
    </source>
</evidence>
<dbReference type="InterPro" id="IPR012675">
    <property type="entry name" value="Beta-grasp_dom_sf"/>
</dbReference>
<gene>
    <name evidence="7" type="ORF">JOF36_001892</name>
</gene>
<reference evidence="7 8" key="1">
    <citation type="submission" date="2021-03" db="EMBL/GenBank/DDBJ databases">
        <title>Sequencing the genomes of 1000 actinobacteria strains.</title>
        <authorList>
            <person name="Klenk H.-P."/>
        </authorList>
    </citation>
    <scope>NUCLEOTIDE SEQUENCE [LARGE SCALE GENOMIC DNA]</scope>
    <source>
        <strain evidence="7 8">DSM 45256</strain>
    </source>
</reference>
<dbReference type="Pfam" id="PF01799">
    <property type="entry name" value="Fer2_2"/>
    <property type="match status" value="1"/>
</dbReference>
<feature type="domain" description="2Fe-2S ferredoxin-type" evidence="6">
    <location>
        <begin position="4"/>
        <end position="80"/>
    </location>
</feature>